<dbReference type="RefSeq" id="WP_233127538.1">
    <property type="nucleotide sequence ID" value="NZ_JAERKX010000004.1"/>
</dbReference>
<sequence length="158" mass="18003">MMFSRFLVQSGAVCAGIMLLSACASQPLKIAHKEDHLAAAGFAFHPANTVKRQKMLDKLPAHRFIRRMHDGKVFYVYADPTICDCLYVGDQKAYDAYEQYRQQQALVNQQQDTAVEYQDGSWNWGDWQAGPAWNNWNPSWNPAWGNWDPGIGPFGFQD</sequence>
<gene>
    <name evidence="2" type="ORF">OQ497_04550</name>
</gene>
<keyword evidence="1" id="KW-0732">Signal</keyword>
<evidence type="ECO:0000313" key="3">
    <source>
        <dbReference type="Proteomes" id="UP001301152"/>
    </source>
</evidence>
<feature type="chain" id="PRO_5045801044" description="Lipoprotein" evidence="1">
    <location>
        <begin position="25"/>
        <end position="158"/>
    </location>
</feature>
<name>A0ABT3QDC4_9PROT</name>
<evidence type="ECO:0000256" key="1">
    <source>
        <dbReference type="SAM" id="SignalP"/>
    </source>
</evidence>
<accession>A0ABT3QDC4</accession>
<dbReference type="Proteomes" id="UP001301152">
    <property type="component" value="Unassembled WGS sequence"/>
</dbReference>
<reference evidence="2 3" key="1">
    <citation type="submission" date="2022-11" db="EMBL/GenBank/DDBJ databases">
        <title>Genome sequencing of Acetobacter type strain.</title>
        <authorList>
            <person name="Heo J."/>
            <person name="Lee D."/>
            <person name="Han B.-H."/>
            <person name="Hong S.-B."/>
            <person name="Kwon S.-W."/>
        </authorList>
    </citation>
    <scope>NUCLEOTIDE SEQUENCE [LARGE SCALE GENOMIC DNA]</scope>
    <source>
        <strain evidence="2 3">KACC 21253</strain>
    </source>
</reference>
<organism evidence="2 3">
    <name type="scientific">Acetobacter thailandicus</name>
    <dbReference type="NCBI Taxonomy" id="1502842"/>
    <lineage>
        <taxon>Bacteria</taxon>
        <taxon>Pseudomonadati</taxon>
        <taxon>Pseudomonadota</taxon>
        <taxon>Alphaproteobacteria</taxon>
        <taxon>Acetobacterales</taxon>
        <taxon>Acetobacteraceae</taxon>
        <taxon>Acetobacter</taxon>
    </lineage>
</organism>
<comment type="caution">
    <text evidence="2">The sequence shown here is derived from an EMBL/GenBank/DDBJ whole genome shotgun (WGS) entry which is preliminary data.</text>
</comment>
<evidence type="ECO:0000313" key="2">
    <source>
        <dbReference type="EMBL" id="MCX2563234.1"/>
    </source>
</evidence>
<dbReference type="PROSITE" id="PS51257">
    <property type="entry name" value="PROKAR_LIPOPROTEIN"/>
    <property type="match status" value="1"/>
</dbReference>
<proteinExistence type="predicted"/>
<feature type="signal peptide" evidence="1">
    <location>
        <begin position="1"/>
        <end position="24"/>
    </location>
</feature>
<dbReference type="EMBL" id="JAPIUZ010000001">
    <property type="protein sequence ID" value="MCX2563234.1"/>
    <property type="molecule type" value="Genomic_DNA"/>
</dbReference>
<evidence type="ECO:0008006" key="4">
    <source>
        <dbReference type="Google" id="ProtNLM"/>
    </source>
</evidence>
<keyword evidence="3" id="KW-1185">Reference proteome</keyword>
<protein>
    <recommendedName>
        <fullName evidence="4">Lipoprotein</fullName>
    </recommendedName>
</protein>